<keyword evidence="2" id="KW-1185">Reference proteome</keyword>
<dbReference type="RefSeq" id="WP_378222877.1">
    <property type="nucleotide sequence ID" value="NZ_JBHRTK010000016.1"/>
</dbReference>
<dbReference type="Proteomes" id="UP001595583">
    <property type="component" value="Unassembled WGS sequence"/>
</dbReference>
<protein>
    <submittedName>
        <fullName evidence="1">Uncharacterized protein</fullName>
    </submittedName>
</protein>
<gene>
    <name evidence="1" type="ORF">ACFOHJ_17810</name>
</gene>
<name>A0ABV7KFL7_9HYPH</name>
<proteinExistence type="predicted"/>
<dbReference type="EMBL" id="JBHRTK010000016">
    <property type="protein sequence ID" value="MFC3208082.1"/>
    <property type="molecule type" value="Genomic_DNA"/>
</dbReference>
<sequence>MTERKEAVRAPELTADMKLELERLVRDPKYGNSDRARDRARTKLKRLGLIRFDRKVWQWVVLPVARQEVDGE</sequence>
<comment type="caution">
    <text evidence="1">The sequence shown here is derived from an EMBL/GenBank/DDBJ whole genome shotgun (WGS) entry which is preliminary data.</text>
</comment>
<evidence type="ECO:0000313" key="2">
    <source>
        <dbReference type="Proteomes" id="UP001595583"/>
    </source>
</evidence>
<evidence type="ECO:0000313" key="1">
    <source>
        <dbReference type="EMBL" id="MFC3208082.1"/>
    </source>
</evidence>
<reference evidence="2" key="1">
    <citation type="journal article" date="2019" name="Int. J. Syst. Evol. Microbiol.">
        <title>The Global Catalogue of Microorganisms (GCM) 10K type strain sequencing project: providing services to taxonomists for standard genome sequencing and annotation.</title>
        <authorList>
            <consortium name="The Broad Institute Genomics Platform"/>
            <consortium name="The Broad Institute Genome Sequencing Center for Infectious Disease"/>
            <person name="Wu L."/>
            <person name="Ma J."/>
        </authorList>
    </citation>
    <scope>NUCLEOTIDE SEQUENCE [LARGE SCALE GENOMIC DNA]</scope>
    <source>
        <strain evidence="2">KCTC 52165</strain>
    </source>
</reference>
<accession>A0ABV7KFL7</accession>
<organism evidence="1 2">
    <name type="scientific">Aquamicrobium soli</name>
    <dbReference type="NCBI Taxonomy" id="1811518"/>
    <lineage>
        <taxon>Bacteria</taxon>
        <taxon>Pseudomonadati</taxon>
        <taxon>Pseudomonadota</taxon>
        <taxon>Alphaproteobacteria</taxon>
        <taxon>Hyphomicrobiales</taxon>
        <taxon>Phyllobacteriaceae</taxon>
        <taxon>Aquamicrobium</taxon>
    </lineage>
</organism>